<name>A0A4S8K3A3_MUSBA</name>
<evidence type="ECO:0000313" key="1">
    <source>
        <dbReference type="EMBL" id="THU69252.1"/>
    </source>
</evidence>
<organism evidence="1 2">
    <name type="scientific">Musa balbisiana</name>
    <name type="common">Banana</name>
    <dbReference type="NCBI Taxonomy" id="52838"/>
    <lineage>
        <taxon>Eukaryota</taxon>
        <taxon>Viridiplantae</taxon>
        <taxon>Streptophyta</taxon>
        <taxon>Embryophyta</taxon>
        <taxon>Tracheophyta</taxon>
        <taxon>Spermatophyta</taxon>
        <taxon>Magnoliopsida</taxon>
        <taxon>Liliopsida</taxon>
        <taxon>Zingiberales</taxon>
        <taxon>Musaceae</taxon>
        <taxon>Musa</taxon>
    </lineage>
</organism>
<keyword evidence="2" id="KW-1185">Reference proteome</keyword>
<dbReference type="AlphaFoldDB" id="A0A4S8K3A3"/>
<dbReference type="Proteomes" id="UP000317650">
    <property type="component" value="Chromosome 8"/>
</dbReference>
<sequence>MAKEGSMIGGHRWATDYYWWYHRESQRWDYIRCVMVGKVSPEIVHHEGGHRHRLNGSQRLI</sequence>
<protein>
    <submittedName>
        <fullName evidence="1">Uncharacterized protein</fullName>
    </submittedName>
</protein>
<proteinExistence type="predicted"/>
<comment type="caution">
    <text evidence="1">The sequence shown here is derived from an EMBL/GenBank/DDBJ whole genome shotgun (WGS) entry which is preliminary data.</text>
</comment>
<evidence type="ECO:0000313" key="2">
    <source>
        <dbReference type="Proteomes" id="UP000317650"/>
    </source>
</evidence>
<accession>A0A4S8K3A3</accession>
<dbReference type="EMBL" id="PYDT01000002">
    <property type="protein sequence ID" value="THU69252.1"/>
    <property type="molecule type" value="Genomic_DNA"/>
</dbReference>
<reference evidence="1 2" key="1">
    <citation type="journal article" date="2019" name="Nat. Plants">
        <title>Genome sequencing of Musa balbisiana reveals subgenome evolution and function divergence in polyploid bananas.</title>
        <authorList>
            <person name="Yao X."/>
        </authorList>
    </citation>
    <scope>NUCLEOTIDE SEQUENCE [LARGE SCALE GENOMIC DNA]</scope>
    <source>
        <strain evidence="2">cv. DH-PKW</strain>
        <tissue evidence="1">Leaves</tissue>
    </source>
</reference>
<gene>
    <name evidence="1" type="ORF">C4D60_Mb08t12450</name>
</gene>